<dbReference type="GO" id="GO:0012511">
    <property type="term" value="C:monolayer-surrounded lipid storage body"/>
    <property type="evidence" value="ECO:0007669"/>
    <property type="project" value="InterPro"/>
</dbReference>
<keyword evidence="5 8" id="KW-1133">Transmembrane helix</keyword>
<dbReference type="GO" id="GO:0019915">
    <property type="term" value="P:lipid storage"/>
    <property type="evidence" value="ECO:0007669"/>
    <property type="project" value="TreeGrafter"/>
</dbReference>
<comment type="function">
    <text evidence="1">May have a structural role to stabilize the lipid body during desiccation of the seed by preventing coalescence of the oil. Probably interacts with both lipid and phospholipid moieties of lipid bodies. May also provide recognition signals for specific lipase anchorage in lipolysis during seedling growth.</text>
</comment>
<dbReference type="AlphaFoldDB" id="A0AA36DUA9"/>
<dbReference type="InterPro" id="IPR000136">
    <property type="entry name" value="Oleosin"/>
</dbReference>
<comment type="similarity">
    <text evidence="2 7">Belongs to the oleosin family.</text>
</comment>
<dbReference type="GO" id="GO:0010344">
    <property type="term" value="P:seed oilbody biogenesis"/>
    <property type="evidence" value="ECO:0007669"/>
    <property type="project" value="TreeGrafter"/>
</dbReference>
<evidence type="ECO:0000256" key="4">
    <source>
        <dbReference type="ARBA" id="ARBA00022692"/>
    </source>
</evidence>
<dbReference type="PANTHER" id="PTHR33203:SF44">
    <property type="entry name" value="OLEOSIN 20.3 KDA"/>
    <property type="match status" value="1"/>
</dbReference>
<gene>
    <name evidence="9" type="ORF">LSALG_LOCUS12963</name>
</gene>
<keyword evidence="10" id="KW-1185">Reference proteome</keyword>
<evidence type="ECO:0000256" key="7">
    <source>
        <dbReference type="RuleBase" id="RU000540"/>
    </source>
</evidence>
<name>A0AA36DUA9_LACSI</name>
<sequence length="181" mass="19292">MATNDRHPHQVQVHTIQHPRYEHGGNKSSFFTDQEGPSKSKIFAVMALLPVGGILLGLAGITFVGTMIGLAIATPIFIIFSPIIVPAVLTIGLAVAGFLTSGTFGLTGLSSLSFLVNSLRQVTGSTVPEQIDYAKRRVQDMVEYTGQKTKEVGQTIQDKAHEIGPEVQVHGGAKEGRGART</sequence>
<evidence type="ECO:0000256" key="2">
    <source>
        <dbReference type="ARBA" id="ARBA00010858"/>
    </source>
</evidence>
<evidence type="ECO:0000313" key="9">
    <source>
        <dbReference type="EMBL" id="CAI9272771.1"/>
    </source>
</evidence>
<evidence type="ECO:0000256" key="1">
    <source>
        <dbReference type="ARBA" id="ARBA00002582"/>
    </source>
</evidence>
<comment type="subcellular location">
    <subcellularLocation>
        <location evidence="7">Lipid droplet</location>
    </subcellularLocation>
    <subcellularLocation>
        <location evidence="7">Membrane</location>
        <topology evidence="7">Multi-pass membrane protein</topology>
    </subcellularLocation>
</comment>
<dbReference type="Pfam" id="PF01277">
    <property type="entry name" value="Oleosin"/>
    <property type="match status" value="1"/>
</dbReference>
<feature type="transmembrane region" description="Helical" evidence="8">
    <location>
        <begin position="76"/>
        <end position="99"/>
    </location>
</feature>
<evidence type="ECO:0000256" key="5">
    <source>
        <dbReference type="ARBA" id="ARBA00022989"/>
    </source>
</evidence>
<dbReference type="PANTHER" id="PTHR33203">
    <property type="entry name" value="OLEOSIN"/>
    <property type="match status" value="1"/>
</dbReference>
<keyword evidence="6 8" id="KW-0472">Membrane</keyword>
<evidence type="ECO:0000256" key="3">
    <source>
        <dbReference type="ARBA" id="ARBA00022677"/>
    </source>
</evidence>
<evidence type="ECO:0000256" key="8">
    <source>
        <dbReference type="SAM" id="Phobius"/>
    </source>
</evidence>
<accession>A0AA36DUA9</accession>
<dbReference type="Proteomes" id="UP001177003">
    <property type="component" value="Chromosome 2"/>
</dbReference>
<keyword evidence="3 7" id="KW-0551">Lipid droplet</keyword>
<feature type="transmembrane region" description="Helical" evidence="8">
    <location>
        <begin position="42"/>
        <end position="70"/>
    </location>
</feature>
<dbReference type="PROSITE" id="PS00811">
    <property type="entry name" value="OLEOSINS"/>
    <property type="match status" value="1"/>
</dbReference>
<dbReference type="EMBL" id="OX465078">
    <property type="protein sequence ID" value="CAI9272771.1"/>
    <property type="molecule type" value="Genomic_DNA"/>
</dbReference>
<dbReference type="GO" id="GO:0050826">
    <property type="term" value="P:response to freezing"/>
    <property type="evidence" value="ECO:0007669"/>
    <property type="project" value="TreeGrafter"/>
</dbReference>
<dbReference type="GO" id="GO:0016020">
    <property type="term" value="C:membrane"/>
    <property type="evidence" value="ECO:0007669"/>
    <property type="project" value="UniProtKB-SubCell"/>
</dbReference>
<evidence type="ECO:0000256" key="6">
    <source>
        <dbReference type="ARBA" id="ARBA00023136"/>
    </source>
</evidence>
<keyword evidence="4 8" id="KW-0812">Transmembrane</keyword>
<organism evidence="9 10">
    <name type="scientific">Lactuca saligna</name>
    <name type="common">Willowleaf lettuce</name>
    <dbReference type="NCBI Taxonomy" id="75948"/>
    <lineage>
        <taxon>Eukaryota</taxon>
        <taxon>Viridiplantae</taxon>
        <taxon>Streptophyta</taxon>
        <taxon>Embryophyta</taxon>
        <taxon>Tracheophyta</taxon>
        <taxon>Spermatophyta</taxon>
        <taxon>Magnoliopsida</taxon>
        <taxon>eudicotyledons</taxon>
        <taxon>Gunneridae</taxon>
        <taxon>Pentapetalae</taxon>
        <taxon>asterids</taxon>
        <taxon>campanulids</taxon>
        <taxon>Asterales</taxon>
        <taxon>Asteraceae</taxon>
        <taxon>Cichorioideae</taxon>
        <taxon>Cichorieae</taxon>
        <taxon>Lactucinae</taxon>
        <taxon>Lactuca</taxon>
    </lineage>
</organism>
<reference evidence="9" key="1">
    <citation type="submission" date="2023-04" db="EMBL/GenBank/DDBJ databases">
        <authorList>
            <person name="Vijverberg K."/>
            <person name="Xiong W."/>
            <person name="Schranz E."/>
        </authorList>
    </citation>
    <scope>NUCLEOTIDE SEQUENCE</scope>
</reference>
<proteinExistence type="inferred from homology"/>
<evidence type="ECO:0000313" key="10">
    <source>
        <dbReference type="Proteomes" id="UP001177003"/>
    </source>
</evidence>
<protein>
    <recommendedName>
        <fullName evidence="7">Oleosin</fullName>
    </recommendedName>
</protein>